<evidence type="ECO:0000313" key="3">
    <source>
        <dbReference type="EMBL" id="OYN90664.1"/>
    </source>
</evidence>
<comment type="caution">
    <text evidence="3">The sequence shown here is derived from an EMBL/GenBank/DDBJ whole genome shotgun (WGS) entry which is preliminary data.</text>
</comment>
<gene>
    <name evidence="3" type="ORF">CGZ92_00505</name>
</gene>
<dbReference type="EMBL" id="NMVI01000003">
    <property type="protein sequence ID" value="OYN90664.1"/>
    <property type="molecule type" value="Genomic_DNA"/>
</dbReference>
<protein>
    <recommendedName>
        <fullName evidence="2">Neutral/alkaline non-lysosomal ceramidase N-terminal domain-containing protein</fullName>
    </recommendedName>
</protein>
<feature type="domain" description="Neutral/alkaline non-lysosomal ceramidase N-terminal" evidence="2">
    <location>
        <begin position="7"/>
        <end position="222"/>
    </location>
</feature>
<dbReference type="Proteomes" id="UP000216533">
    <property type="component" value="Unassembled WGS sequence"/>
</dbReference>
<dbReference type="RefSeq" id="WP_094449428.1">
    <property type="nucleotide sequence ID" value="NZ_NMVI01000003.1"/>
</dbReference>
<proteinExistence type="predicted"/>
<sequence>MNQPTPYLAGMSTIDMTPPVGTPLAGFSHRGFHSSVGVDHPLRAVALSLGDRATDVVVVSVELVGLQDDLPDRIAAEVGERLGLQRSQILLNATHTHCGPALRDNDVHTHGWIDEAYREELIGRLVTLAERAHHHRVPVRLDRAVGRCDVAMNRRRPDPETPGRVGRAMAPHPEGPSDHDVPVLVLRGEDGGIRGVVASYACHPTSRNGLWIGGDYVSYAVDALVDATAAQAMVLQGCAGDQKPRPADPRSAVFGIRTREQVAALGHELADAALAAMTDAVPVSGAIRTAFGTIPLRTEEVDTERVRRLADSPLPHERRWAATWQRKLADGEATTSEADLVAQVISVGEDVAVVAMGGEMTVEHSLRLKRELGGRFAQVVPLGYSNGLVGYVPVARQFDEYGYEVIDANTFRRYAGRWARDTEDQVHAAVAGLVDQLA</sequence>
<evidence type="ECO:0000259" key="2">
    <source>
        <dbReference type="Pfam" id="PF04734"/>
    </source>
</evidence>
<dbReference type="AlphaFoldDB" id="A0A255EGJ9"/>
<dbReference type="InterPro" id="IPR031329">
    <property type="entry name" value="NEUT/ALK_ceramidase_N"/>
</dbReference>
<evidence type="ECO:0000313" key="4">
    <source>
        <dbReference type="Proteomes" id="UP000216533"/>
    </source>
</evidence>
<evidence type="ECO:0000256" key="1">
    <source>
        <dbReference type="SAM" id="MobiDB-lite"/>
    </source>
</evidence>
<feature type="region of interest" description="Disordered" evidence="1">
    <location>
        <begin position="153"/>
        <end position="180"/>
    </location>
</feature>
<dbReference type="Pfam" id="PF04734">
    <property type="entry name" value="Ceramidase_alk"/>
    <property type="match status" value="1"/>
</dbReference>
<reference evidence="3 4" key="1">
    <citation type="submission" date="2017-07" db="EMBL/GenBank/DDBJ databases">
        <title>Draft whole genome sequences of clinical Proprionibacteriaceae strains.</title>
        <authorList>
            <person name="Bernier A.-M."/>
            <person name="Bernard K."/>
            <person name="Domingo M.-C."/>
        </authorList>
    </citation>
    <scope>NUCLEOTIDE SEQUENCE [LARGE SCALE GENOMIC DNA]</scope>
    <source>
        <strain evidence="3 4">NML 160184</strain>
    </source>
</reference>
<accession>A0A255EGJ9</accession>
<name>A0A255EGJ9_9ACTN</name>
<organism evidence="3 4">
    <name type="scientific">Parenemella sanctibonifatiensis</name>
    <dbReference type="NCBI Taxonomy" id="2016505"/>
    <lineage>
        <taxon>Bacteria</taxon>
        <taxon>Bacillati</taxon>
        <taxon>Actinomycetota</taxon>
        <taxon>Actinomycetes</taxon>
        <taxon>Propionibacteriales</taxon>
        <taxon>Propionibacteriaceae</taxon>
        <taxon>Parenemella</taxon>
    </lineage>
</organism>